<organism evidence="3 4">
    <name type="scientific">Bacteroides reticulotermitis JCM 10512</name>
    <dbReference type="NCBI Taxonomy" id="1445607"/>
    <lineage>
        <taxon>Bacteria</taxon>
        <taxon>Pseudomonadati</taxon>
        <taxon>Bacteroidota</taxon>
        <taxon>Bacteroidia</taxon>
        <taxon>Bacteroidales</taxon>
        <taxon>Bacteroidaceae</taxon>
        <taxon>Bacteroides</taxon>
    </lineage>
</organism>
<evidence type="ECO:0000259" key="2">
    <source>
        <dbReference type="Pfam" id="PF14322"/>
    </source>
</evidence>
<feature type="signal peptide" evidence="1">
    <location>
        <begin position="1"/>
        <end position="23"/>
    </location>
</feature>
<dbReference type="Proteomes" id="UP000019131">
    <property type="component" value="Unassembled WGS sequence"/>
</dbReference>
<name>W4UUR0_9BACE</name>
<dbReference type="EMBL" id="BAIV01000021">
    <property type="protein sequence ID" value="GAE84935.1"/>
    <property type="molecule type" value="Genomic_DNA"/>
</dbReference>
<evidence type="ECO:0000256" key="1">
    <source>
        <dbReference type="SAM" id="SignalP"/>
    </source>
</evidence>
<dbReference type="InterPro" id="IPR033985">
    <property type="entry name" value="SusD-like_N"/>
</dbReference>
<proteinExistence type="predicted"/>
<feature type="chain" id="PRO_5004849528" evidence="1">
    <location>
        <begin position="24"/>
        <end position="329"/>
    </location>
</feature>
<accession>W4UUR0</accession>
<dbReference type="RefSeq" id="WP_244437196.1">
    <property type="nucleotide sequence ID" value="NZ_BAIV01000021.1"/>
</dbReference>
<reference evidence="3 4" key="1">
    <citation type="journal article" date="2014" name="Genome Announc.">
        <title>Draft Genome Sequence of Bacteroides reticulotermitis Strain JCM 10512T, Isolated from the Gut of a Termite.</title>
        <authorList>
            <person name="Yuki M."/>
            <person name="Oshima K."/>
            <person name="Suda W."/>
            <person name="Sakamoto M."/>
            <person name="Iida T."/>
            <person name="Hattori M."/>
            <person name="Ohkuma M."/>
        </authorList>
    </citation>
    <scope>NUCLEOTIDE SEQUENCE [LARGE SCALE GENOMIC DNA]</scope>
    <source>
        <strain evidence="3 4">JCM 10512</strain>
    </source>
</reference>
<evidence type="ECO:0000313" key="3">
    <source>
        <dbReference type="EMBL" id="GAE84935.1"/>
    </source>
</evidence>
<sequence length="329" mass="37573">MKQLKYILSGLALCILFIFNSCTDLTETPYTFIDPGSFYKNEEQLNAGLTNVYKNFRSMMSDYTYTMRIEECTELGQPCQTKENGHYINCWYDINNASSSTFSNVWKAAYVTINSTNTVLARGENVTMNDDSKAAIFAQARFLRAYTYFILVRLYGGVPIPETFTSSLDGLEIPRESVETVYDYIITDLEYCESILPTRGTSSYEVWRVSKGAVQALFSEVYLTLASMEDNNSYYQKCIDYSEKVIKSDIYDLVEEYTDLWYAFNANAKNNKESIFELQFSAEANQPTGVIRCLALPIVSLFRDMDICTIIALAHLYTHGKVMTHKMNA</sequence>
<dbReference type="Gene3D" id="1.25.40.390">
    <property type="match status" value="1"/>
</dbReference>
<feature type="domain" description="SusD-like N-terminal" evidence="2">
    <location>
        <begin position="42"/>
        <end position="223"/>
    </location>
</feature>
<keyword evidence="4" id="KW-1185">Reference proteome</keyword>
<comment type="caution">
    <text evidence="3">The sequence shown here is derived from an EMBL/GenBank/DDBJ whole genome shotgun (WGS) entry which is preliminary data.</text>
</comment>
<gene>
    <name evidence="3" type="ORF">JCM10512_3314</name>
</gene>
<evidence type="ECO:0000313" key="4">
    <source>
        <dbReference type="Proteomes" id="UP000019131"/>
    </source>
</evidence>
<dbReference type="InterPro" id="IPR011990">
    <property type="entry name" value="TPR-like_helical_dom_sf"/>
</dbReference>
<dbReference type="AlphaFoldDB" id="W4UUR0"/>
<dbReference type="Pfam" id="PF14322">
    <property type="entry name" value="SusD-like_3"/>
    <property type="match status" value="1"/>
</dbReference>
<protein>
    <submittedName>
        <fullName evidence="3">Outer membrane protein</fullName>
    </submittedName>
</protein>
<dbReference type="STRING" id="1445607.JCM10512_3314"/>
<dbReference type="SUPFAM" id="SSF48452">
    <property type="entry name" value="TPR-like"/>
    <property type="match status" value="1"/>
</dbReference>
<keyword evidence="1" id="KW-0732">Signal</keyword>